<dbReference type="RefSeq" id="XP_007870500.1">
    <property type="nucleotide sequence ID" value="XM_007872309.1"/>
</dbReference>
<dbReference type="OrthoDB" id="10257049at2759"/>
<evidence type="ECO:0000313" key="3">
    <source>
        <dbReference type="Proteomes" id="UP000030669"/>
    </source>
</evidence>
<proteinExistence type="predicted"/>
<dbReference type="CDD" id="cd08249">
    <property type="entry name" value="enoyl_reductase_like"/>
    <property type="match status" value="1"/>
</dbReference>
<dbReference type="InterPro" id="IPR013149">
    <property type="entry name" value="ADH-like_C"/>
</dbReference>
<dbReference type="HOGENOM" id="CLU_026673_16_5_1"/>
<dbReference type="KEGG" id="gtr:GLOTRDRAFT_118112"/>
<dbReference type="SUPFAM" id="SSF50129">
    <property type="entry name" value="GroES-like"/>
    <property type="match status" value="1"/>
</dbReference>
<dbReference type="Proteomes" id="UP000030669">
    <property type="component" value="Unassembled WGS sequence"/>
</dbReference>
<dbReference type="SUPFAM" id="SSF51735">
    <property type="entry name" value="NAD(P)-binding Rossmann-fold domains"/>
    <property type="match status" value="1"/>
</dbReference>
<dbReference type="Gene3D" id="3.40.50.720">
    <property type="entry name" value="NAD(P)-binding Rossmann-like Domain"/>
    <property type="match status" value="1"/>
</dbReference>
<dbReference type="PANTHER" id="PTHR45348:SF2">
    <property type="entry name" value="ZINC-TYPE ALCOHOL DEHYDROGENASE-LIKE PROTEIN C2E1P3.01"/>
    <property type="match status" value="1"/>
</dbReference>
<dbReference type="Pfam" id="PF08240">
    <property type="entry name" value="ADH_N"/>
    <property type="match status" value="1"/>
</dbReference>
<dbReference type="Pfam" id="PF00107">
    <property type="entry name" value="ADH_zinc_N"/>
    <property type="match status" value="1"/>
</dbReference>
<dbReference type="eggNOG" id="KOG1198">
    <property type="taxonomic scope" value="Eukaryota"/>
</dbReference>
<dbReference type="EMBL" id="KB469312">
    <property type="protein sequence ID" value="EPQ51058.1"/>
    <property type="molecule type" value="Genomic_DNA"/>
</dbReference>
<protein>
    <submittedName>
        <fullName evidence="2">GroES-like protein</fullName>
    </submittedName>
</protein>
<dbReference type="Gene3D" id="3.90.180.10">
    <property type="entry name" value="Medium-chain alcohol dehydrogenases, catalytic domain"/>
    <property type="match status" value="1"/>
</dbReference>
<dbReference type="GeneID" id="19300443"/>
<evidence type="ECO:0000313" key="2">
    <source>
        <dbReference type="EMBL" id="EPQ51058.1"/>
    </source>
</evidence>
<dbReference type="SMART" id="SM00829">
    <property type="entry name" value="PKS_ER"/>
    <property type="match status" value="1"/>
</dbReference>
<dbReference type="OMA" id="WEMVFTR"/>
<dbReference type="InterPro" id="IPR020843">
    <property type="entry name" value="ER"/>
</dbReference>
<dbReference type="InterPro" id="IPR047122">
    <property type="entry name" value="Trans-enoyl_RdTase-like"/>
</dbReference>
<dbReference type="InterPro" id="IPR036291">
    <property type="entry name" value="NAD(P)-bd_dom_sf"/>
</dbReference>
<reference evidence="2 3" key="1">
    <citation type="journal article" date="2012" name="Science">
        <title>The Paleozoic origin of enzymatic lignin decomposition reconstructed from 31 fungal genomes.</title>
        <authorList>
            <person name="Floudas D."/>
            <person name="Binder M."/>
            <person name="Riley R."/>
            <person name="Barry K."/>
            <person name="Blanchette R.A."/>
            <person name="Henrissat B."/>
            <person name="Martinez A.T."/>
            <person name="Otillar R."/>
            <person name="Spatafora J.W."/>
            <person name="Yadav J.S."/>
            <person name="Aerts A."/>
            <person name="Benoit I."/>
            <person name="Boyd A."/>
            <person name="Carlson A."/>
            <person name="Copeland A."/>
            <person name="Coutinho P.M."/>
            <person name="de Vries R.P."/>
            <person name="Ferreira P."/>
            <person name="Findley K."/>
            <person name="Foster B."/>
            <person name="Gaskell J."/>
            <person name="Glotzer D."/>
            <person name="Gorecki P."/>
            <person name="Heitman J."/>
            <person name="Hesse C."/>
            <person name="Hori C."/>
            <person name="Igarashi K."/>
            <person name="Jurgens J.A."/>
            <person name="Kallen N."/>
            <person name="Kersten P."/>
            <person name="Kohler A."/>
            <person name="Kuees U."/>
            <person name="Kumar T.K.A."/>
            <person name="Kuo A."/>
            <person name="LaButti K."/>
            <person name="Larrondo L.F."/>
            <person name="Lindquist E."/>
            <person name="Ling A."/>
            <person name="Lombard V."/>
            <person name="Lucas S."/>
            <person name="Lundell T."/>
            <person name="Martin R."/>
            <person name="McLaughlin D.J."/>
            <person name="Morgenstern I."/>
            <person name="Morin E."/>
            <person name="Murat C."/>
            <person name="Nagy L.G."/>
            <person name="Nolan M."/>
            <person name="Ohm R.A."/>
            <person name="Patyshakuliyeva A."/>
            <person name="Rokas A."/>
            <person name="Ruiz-Duenas F.J."/>
            <person name="Sabat G."/>
            <person name="Salamov A."/>
            <person name="Samejima M."/>
            <person name="Schmutz J."/>
            <person name="Slot J.C."/>
            <person name="St John F."/>
            <person name="Stenlid J."/>
            <person name="Sun H."/>
            <person name="Sun S."/>
            <person name="Syed K."/>
            <person name="Tsang A."/>
            <person name="Wiebenga A."/>
            <person name="Young D."/>
            <person name="Pisabarro A."/>
            <person name="Eastwood D.C."/>
            <person name="Martin F."/>
            <person name="Cullen D."/>
            <person name="Grigoriev I.V."/>
            <person name="Hibbett D.S."/>
        </authorList>
    </citation>
    <scope>NUCLEOTIDE SEQUENCE [LARGE SCALE GENOMIC DNA]</scope>
    <source>
        <strain evidence="2 3">ATCC 11539</strain>
    </source>
</reference>
<accession>S7PUK2</accession>
<dbReference type="GO" id="GO:0016651">
    <property type="term" value="F:oxidoreductase activity, acting on NAD(P)H"/>
    <property type="evidence" value="ECO:0007669"/>
    <property type="project" value="InterPro"/>
</dbReference>
<organism evidence="2 3">
    <name type="scientific">Gloeophyllum trabeum (strain ATCC 11539 / FP-39264 / Madison 617)</name>
    <name type="common">Brown rot fungus</name>
    <dbReference type="NCBI Taxonomy" id="670483"/>
    <lineage>
        <taxon>Eukaryota</taxon>
        <taxon>Fungi</taxon>
        <taxon>Dikarya</taxon>
        <taxon>Basidiomycota</taxon>
        <taxon>Agaricomycotina</taxon>
        <taxon>Agaricomycetes</taxon>
        <taxon>Gloeophyllales</taxon>
        <taxon>Gloeophyllaceae</taxon>
        <taxon>Gloeophyllum</taxon>
    </lineage>
</organism>
<keyword evidence="3" id="KW-1185">Reference proteome</keyword>
<dbReference type="InterPro" id="IPR013154">
    <property type="entry name" value="ADH-like_N"/>
</dbReference>
<dbReference type="AlphaFoldDB" id="S7PUK2"/>
<dbReference type="PANTHER" id="PTHR45348">
    <property type="entry name" value="HYPOTHETICAL OXIDOREDUCTASE (EUROFUNG)"/>
    <property type="match status" value="1"/>
</dbReference>
<sequence>MAQQKALILPKPLGSFEVGEKPIPSPGPGDLLVRVESAGLQPLEWKIQKNEHGLSKFAEPYPAVLGVDIAGTVEAVGEGVTRFAKGDRVLTQGHVVPDKAGFQQYTLADTDFTTKIPVGLSFDEASTLPSSAISAAFGLYNPLPRGAGLTPPWEAGGREKHAGKPILIFGGSSSVGQLVIQFAKLSGLSPIITTASPHNAPLLKSLGATHVVDRSLSPAAAIAGITSAPLTLIYDAVSFGETQHAAWRLLAPGGVLVVTLPPVFDVEEGKSEGKTAMQVFGIAHAPLPGQRESAKTFFAALEDLLKKGEIKPNPVRVLPGGLNAIPEGLQELEEGRVSGQKLVVHPHETQ</sequence>
<evidence type="ECO:0000259" key="1">
    <source>
        <dbReference type="SMART" id="SM00829"/>
    </source>
</evidence>
<dbReference type="InterPro" id="IPR011032">
    <property type="entry name" value="GroES-like_sf"/>
</dbReference>
<gene>
    <name evidence="2" type="ORF">GLOTRDRAFT_118112</name>
</gene>
<feature type="domain" description="Enoyl reductase (ER)" evidence="1">
    <location>
        <begin position="11"/>
        <end position="344"/>
    </location>
</feature>
<name>S7PUK2_GLOTA</name>